<feature type="region of interest" description="Disordered" evidence="1">
    <location>
        <begin position="1"/>
        <end position="53"/>
    </location>
</feature>
<evidence type="ECO:0000313" key="3">
    <source>
        <dbReference type="Proteomes" id="UP000006038"/>
    </source>
</evidence>
<dbReference type="AlphaFoldDB" id="J3LI04"/>
<dbReference type="HOGENOM" id="CLU_2378913_0_0_1"/>
<accession>J3LI04</accession>
<dbReference type="Gramene" id="OB02G42710.1">
    <property type="protein sequence ID" value="OB02G42710.1"/>
    <property type="gene ID" value="OB02G42710"/>
</dbReference>
<feature type="compositionally biased region" description="Polar residues" evidence="1">
    <location>
        <begin position="43"/>
        <end position="53"/>
    </location>
</feature>
<dbReference type="EnsemblPlants" id="OB02G42710.1">
    <property type="protein sequence ID" value="OB02G42710.1"/>
    <property type="gene ID" value="OB02G42710"/>
</dbReference>
<evidence type="ECO:0000256" key="1">
    <source>
        <dbReference type="SAM" id="MobiDB-lite"/>
    </source>
</evidence>
<sequence length="95" mass="10734">GRGGAQKRRARRKQRRRTLSAPKKTIFLRNRKGRDTTDCSRWPSKQATRLAKTQSTSHSLTLISAATTSTQQQRLQLCKNTKRGDCSCFRGGART</sequence>
<dbReference type="Proteomes" id="UP000006038">
    <property type="component" value="Unassembled WGS sequence"/>
</dbReference>
<feature type="compositionally biased region" description="Basic residues" evidence="1">
    <location>
        <begin position="1"/>
        <end position="18"/>
    </location>
</feature>
<name>J3LI04_ORYBR</name>
<proteinExistence type="predicted"/>
<evidence type="ECO:0000313" key="2">
    <source>
        <dbReference type="EnsemblPlants" id="OB02G42710.1"/>
    </source>
</evidence>
<reference evidence="2" key="1">
    <citation type="submission" date="2013-04" db="UniProtKB">
        <authorList>
            <consortium name="EnsemblPlants"/>
        </authorList>
    </citation>
    <scope>IDENTIFICATION</scope>
</reference>
<protein>
    <submittedName>
        <fullName evidence="2">Uncharacterized protein</fullName>
    </submittedName>
</protein>
<keyword evidence="3" id="KW-1185">Reference proteome</keyword>
<organism evidence="2">
    <name type="scientific">Oryza brachyantha</name>
    <name type="common">malo sina</name>
    <dbReference type="NCBI Taxonomy" id="4533"/>
    <lineage>
        <taxon>Eukaryota</taxon>
        <taxon>Viridiplantae</taxon>
        <taxon>Streptophyta</taxon>
        <taxon>Embryophyta</taxon>
        <taxon>Tracheophyta</taxon>
        <taxon>Spermatophyta</taxon>
        <taxon>Magnoliopsida</taxon>
        <taxon>Liliopsida</taxon>
        <taxon>Poales</taxon>
        <taxon>Poaceae</taxon>
        <taxon>BOP clade</taxon>
        <taxon>Oryzoideae</taxon>
        <taxon>Oryzeae</taxon>
        <taxon>Oryzinae</taxon>
        <taxon>Oryza</taxon>
    </lineage>
</organism>